<evidence type="ECO:0000313" key="2">
    <source>
        <dbReference type="EMBL" id="OJI90996.1"/>
    </source>
</evidence>
<keyword evidence="3" id="KW-1185">Reference proteome</keyword>
<dbReference type="STRING" id="767770.A0A1L9NNW2"/>
<protein>
    <submittedName>
        <fullName evidence="2">Uncharacterized protein</fullName>
    </submittedName>
</protein>
<dbReference type="AlphaFoldDB" id="A0A1L9NNW2"/>
<evidence type="ECO:0000256" key="1">
    <source>
        <dbReference type="SAM" id="Phobius"/>
    </source>
</evidence>
<gene>
    <name evidence="2" type="ORF">ASPTUDRAFT_282705</name>
</gene>
<dbReference type="VEuPathDB" id="FungiDB:ASPTUDRAFT_282705"/>
<feature type="transmembrane region" description="Helical" evidence="1">
    <location>
        <begin position="45"/>
        <end position="68"/>
    </location>
</feature>
<dbReference type="OrthoDB" id="46159at2759"/>
<proteinExistence type="predicted"/>
<keyword evidence="1" id="KW-0472">Membrane</keyword>
<dbReference type="Proteomes" id="UP000184304">
    <property type="component" value="Unassembled WGS sequence"/>
</dbReference>
<evidence type="ECO:0000313" key="3">
    <source>
        <dbReference type="Proteomes" id="UP000184304"/>
    </source>
</evidence>
<name>A0A1L9NNW2_ASPTC</name>
<keyword evidence="1" id="KW-0812">Transmembrane</keyword>
<reference evidence="3" key="1">
    <citation type="journal article" date="2017" name="Genome Biol.">
        <title>Comparative genomics reveals high biological diversity and specific adaptations in the industrially and medically important fungal genus Aspergillus.</title>
        <authorList>
            <person name="de Vries R.P."/>
            <person name="Riley R."/>
            <person name="Wiebenga A."/>
            <person name="Aguilar-Osorio G."/>
            <person name="Amillis S."/>
            <person name="Uchima C.A."/>
            <person name="Anderluh G."/>
            <person name="Asadollahi M."/>
            <person name="Askin M."/>
            <person name="Barry K."/>
            <person name="Battaglia E."/>
            <person name="Bayram O."/>
            <person name="Benocci T."/>
            <person name="Braus-Stromeyer S.A."/>
            <person name="Caldana C."/>
            <person name="Canovas D."/>
            <person name="Cerqueira G.C."/>
            <person name="Chen F."/>
            <person name="Chen W."/>
            <person name="Choi C."/>
            <person name="Clum A."/>
            <person name="Dos Santos R.A."/>
            <person name="Damasio A.R."/>
            <person name="Diallinas G."/>
            <person name="Emri T."/>
            <person name="Fekete E."/>
            <person name="Flipphi M."/>
            <person name="Freyberg S."/>
            <person name="Gallo A."/>
            <person name="Gournas C."/>
            <person name="Habgood R."/>
            <person name="Hainaut M."/>
            <person name="Harispe M.L."/>
            <person name="Henrissat B."/>
            <person name="Hilden K.S."/>
            <person name="Hope R."/>
            <person name="Hossain A."/>
            <person name="Karabika E."/>
            <person name="Karaffa L."/>
            <person name="Karanyi Z."/>
            <person name="Krasevec N."/>
            <person name="Kuo A."/>
            <person name="Kusch H."/>
            <person name="LaButti K."/>
            <person name="Lagendijk E.L."/>
            <person name="Lapidus A."/>
            <person name="Levasseur A."/>
            <person name="Lindquist E."/>
            <person name="Lipzen A."/>
            <person name="Logrieco A.F."/>
            <person name="MacCabe A."/>
            <person name="Maekelae M.R."/>
            <person name="Malavazi I."/>
            <person name="Melin P."/>
            <person name="Meyer V."/>
            <person name="Mielnichuk N."/>
            <person name="Miskei M."/>
            <person name="Molnar A.P."/>
            <person name="Mule G."/>
            <person name="Ngan C.Y."/>
            <person name="Orejas M."/>
            <person name="Orosz E."/>
            <person name="Ouedraogo J.P."/>
            <person name="Overkamp K.M."/>
            <person name="Park H.-S."/>
            <person name="Perrone G."/>
            <person name="Piumi F."/>
            <person name="Punt P.J."/>
            <person name="Ram A.F."/>
            <person name="Ramon A."/>
            <person name="Rauscher S."/>
            <person name="Record E."/>
            <person name="Riano-Pachon D.M."/>
            <person name="Robert V."/>
            <person name="Roehrig J."/>
            <person name="Ruller R."/>
            <person name="Salamov A."/>
            <person name="Salih N.S."/>
            <person name="Samson R.A."/>
            <person name="Sandor E."/>
            <person name="Sanguinetti M."/>
            <person name="Schuetze T."/>
            <person name="Sepcic K."/>
            <person name="Shelest E."/>
            <person name="Sherlock G."/>
            <person name="Sophianopoulou V."/>
            <person name="Squina F.M."/>
            <person name="Sun H."/>
            <person name="Susca A."/>
            <person name="Todd R.B."/>
            <person name="Tsang A."/>
            <person name="Unkles S.E."/>
            <person name="van de Wiele N."/>
            <person name="van Rossen-Uffink D."/>
            <person name="Oliveira J.V."/>
            <person name="Vesth T.C."/>
            <person name="Visser J."/>
            <person name="Yu J.-H."/>
            <person name="Zhou M."/>
            <person name="Andersen M.R."/>
            <person name="Archer D.B."/>
            <person name="Baker S.E."/>
            <person name="Benoit I."/>
            <person name="Brakhage A.A."/>
            <person name="Braus G.H."/>
            <person name="Fischer R."/>
            <person name="Frisvad J.C."/>
            <person name="Goldman G.H."/>
            <person name="Houbraken J."/>
            <person name="Oakley B."/>
            <person name="Pocsi I."/>
            <person name="Scazzocchio C."/>
            <person name="Seiboth B."/>
            <person name="vanKuyk P.A."/>
            <person name="Wortman J."/>
            <person name="Dyer P.S."/>
            <person name="Grigoriev I.V."/>
        </authorList>
    </citation>
    <scope>NUCLEOTIDE SEQUENCE [LARGE SCALE GENOMIC DNA]</scope>
    <source>
        <strain evidence="3">CBS 134.48</strain>
    </source>
</reference>
<dbReference type="EMBL" id="KV878176">
    <property type="protein sequence ID" value="OJI90996.1"/>
    <property type="molecule type" value="Genomic_DNA"/>
</dbReference>
<organism evidence="2 3">
    <name type="scientific">Aspergillus tubingensis (strain CBS 134.48)</name>
    <dbReference type="NCBI Taxonomy" id="767770"/>
    <lineage>
        <taxon>Eukaryota</taxon>
        <taxon>Fungi</taxon>
        <taxon>Dikarya</taxon>
        <taxon>Ascomycota</taxon>
        <taxon>Pezizomycotina</taxon>
        <taxon>Eurotiomycetes</taxon>
        <taxon>Eurotiomycetidae</taxon>
        <taxon>Eurotiales</taxon>
        <taxon>Aspergillaceae</taxon>
        <taxon>Aspergillus</taxon>
        <taxon>Aspergillus subgen. Circumdati</taxon>
    </lineage>
</organism>
<sequence length="161" mass="18565">METCKGLGEMLCLLKRHFHCVSQPLELRNRVGVAYERTPVWRQRLLIFLGVFRLLLFGLLFVSFYVFFETQIPKVKALYEKMEPKAVELLDVLRNMNLAIDAKVSLLNSMKSDIKQKCVPENAIVPIWKHLAPCAEQTQVRALDIESEEDNQKTPSNNAVF</sequence>
<accession>A0A1L9NNW2</accession>
<keyword evidence="1" id="KW-1133">Transmembrane helix</keyword>